<name>A0ABQ4JZJ0_9BACI</name>
<dbReference type="InterPro" id="IPR029025">
    <property type="entry name" value="T3SS_substrate_exporter_C"/>
</dbReference>
<gene>
    <name evidence="1" type="ORF">J1TS3_00930</name>
</gene>
<dbReference type="RefSeq" id="WP_018705155.1">
    <property type="nucleotide sequence ID" value="NZ_BOQT01000001.1"/>
</dbReference>
<dbReference type="Gene3D" id="3.40.1690.10">
    <property type="entry name" value="secretion proteins EscU"/>
    <property type="match status" value="1"/>
</dbReference>
<organism evidence="1 2">
    <name type="scientific">Siminovitchia fordii</name>
    <dbReference type="NCBI Taxonomy" id="254759"/>
    <lineage>
        <taxon>Bacteria</taxon>
        <taxon>Bacillati</taxon>
        <taxon>Bacillota</taxon>
        <taxon>Bacilli</taxon>
        <taxon>Bacillales</taxon>
        <taxon>Bacillaceae</taxon>
        <taxon>Siminovitchia</taxon>
    </lineage>
</organism>
<evidence type="ECO:0000313" key="2">
    <source>
        <dbReference type="Proteomes" id="UP000680279"/>
    </source>
</evidence>
<evidence type="ECO:0000313" key="1">
    <source>
        <dbReference type="EMBL" id="GIN18959.1"/>
    </source>
</evidence>
<dbReference type="Proteomes" id="UP000680279">
    <property type="component" value="Unassembled WGS sequence"/>
</dbReference>
<keyword evidence="2" id="KW-1185">Reference proteome</keyword>
<dbReference type="Pfam" id="PF01312">
    <property type="entry name" value="Bac_export_2"/>
    <property type="match status" value="1"/>
</dbReference>
<dbReference type="SUPFAM" id="SSF160544">
    <property type="entry name" value="EscU C-terminal domain-like"/>
    <property type="match status" value="1"/>
</dbReference>
<reference evidence="1 2" key="1">
    <citation type="submission" date="2021-03" db="EMBL/GenBank/DDBJ databases">
        <title>Antimicrobial resistance genes in bacteria isolated from Japanese honey, and their potential for conferring macrolide and lincosamide resistance in the American foulbrood pathogen Paenibacillus larvae.</title>
        <authorList>
            <person name="Okamoto M."/>
            <person name="Kumagai M."/>
            <person name="Kanamori H."/>
            <person name="Takamatsu D."/>
        </authorList>
    </citation>
    <scope>NUCLEOTIDE SEQUENCE [LARGE SCALE GENOMIC DNA]</scope>
    <source>
        <strain evidence="1 2">J1TS3</strain>
    </source>
</reference>
<protein>
    <recommendedName>
        <fullName evidence="3">Type III secretion system protein</fullName>
    </recommendedName>
</protein>
<dbReference type="PANTHER" id="PTHR30531">
    <property type="entry name" value="FLAGELLAR BIOSYNTHETIC PROTEIN FLHB"/>
    <property type="match status" value="1"/>
</dbReference>
<comment type="caution">
    <text evidence="1">The sequence shown here is derived from an EMBL/GenBank/DDBJ whole genome shotgun (WGS) entry which is preliminary data.</text>
</comment>
<sequence>MSSNRDHLNSNEAVALGGLMEDGSPPVILAKGKGSTAEKILEAAKQNGIPIQQDPALVEMLGQLDLNEAIPEELFEAVSEVFAFIYRLDRKMADSKTGQP</sequence>
<evidence type="ECO:0008006" key="3">
    <source>
        <dbReference type="Google" id="ProtNLM"/>
    </source>
</evidence>
<dbReference type="InterPro" id="IPR006135">
    <property type="entry name" value="T3SS_substrate_exporter"/>
</dbReference>
<dbReference type="PANTHER" id="PTHR30531:SF12">
    <property type="entry name" value="FLAGELLAR BIOSYNTHETIC PROTEIN FLHB"/>
    <property type="match status" value="1"/>
</dbReference>
<accession>A0ABQ4JZJ0</accession>
<dbReference type="EMBL" id="BOQT01000001">
    <property type="protein sequence ID" value="GIN18959.1"/>
    <property type="molecule type" value="Genomic_DNA"/>
</dbReference>
<proteinExistence type="predicted"/>